<dbReference type="PANTHER" id="PTHR46558:SF4">
    <property type="entry name" value="DNA-BIDING PHAGE PROTEIN"/>
    <property type="match status" value="1"/>
</dbReference>
<evidence type="ECO:0000259" key="2">
    <source>
        <dbReference type="PROSITE" id="PS50943"/>
    </source>
</evidence>
<sequence length="104" mass="11599">MKNIATVITALRKEKGWSQTDLARESSISREILGKYERGEAAPSIDFAKRIADALGVTLDYLVGEGQSASLDKKNVQRLQAIEQLPEDEKKTVFALLDAFIRDF</sequence>
<proteinExistence type="predicted"/>
<evidence type="ECO:0000313" key="3">
    <source>
        <dbReference type="EMBL" id="PWJ53085.1"/>
    </source>
</evidence>
<dbReference type="CDD" id="cd00093">
    <property type="entry name" value="HTH_XRE"/>
    <property type="match status" value="1"/>
</dbReference>
<keyword evidence="4" id="KW-1185">Reference proteome</keyword>
<dbReference type="SMART" id="SM00530">
    <property type="entry name" value="HTH_XRE"/>
    <property type="match status" value="1"/>
</dbReference>
<dbReference type="SUPFAM" id="SSF47413">
    <property type="entry name" value="lambda repressor-like DNA-binding domains"/>
    <property type="match status" value="1"/>
</dbReference>
<comment type="caution">
    <text evidence="3">The sequence shown here is derived from an EMBL/GenBank/DDBJ whole genome shotgun (WGS) entry which is preliminary data.</text>
</comment>
<evidence type="ECO:0000313" key="4">
    <source>
        <dbReference type="Proteomes" id="UP000245880"/>
    </source>
</evidence>
<dbReference type="InterPro" id="IPR010982">
    <property type="entry name" value="Lambda_DNA-bd_dom_sf"/>
</dbReference>
<dbReference type="AlphaFoldDB" id="A0A316A5X3"/>
<name>A0A316A5X3_9BACT</name>
<dbReference type="GO" id="GO:0003677">
    <property type="term" value="F:DNA binding"/>
    <property type="evidence" value="ECO:0007669"/>
    <property type="project" value="UniProtKB-KW"/>
</dbReference>
<dbReference type="OrthoDB" id="800066at2"/>
<reference evidence="3 4" key="1">
    <citation type="submission" date="2018-03" db="EMBL/GenBank/DDBJ databases">
        <title>Genomic Encyclopedia of Archaeal and Bacterial Type Strains, Phase II (KMG-II): from individual species to whole genera.</title>
        <authorList>
            <person name="Goeker M."/>
        </authorList>
    </citation>
    <scope>NUCLEOTIDE SEQUENCE [LARGE SCALE GENOMIC DNA]</scope>
    <source>
        <strain evidence="3 4">DSM 100346</strain>
    </source>
</reference>
<dbReference type="PROSITE" id="PS50943">
    <property type="entry name" value="HTH_CROC1"/>
    <property type="match status" value="1"/>
</dbReference>
<dbReference type="Proteomes" id="UP000245880">
    <property type="component" value="Unassembled WGS sequence"/>
</dbReference>
<dbReference type="Gene3D" id="1.10.260.40">
    <property type="entry name" value="lambda repressor-like DNA-binding domains"/>
    <property type="match status" value="1"/>
</dbReference>
<protein>
    <submittedName>
        <fullName evidence="3">Helix-turn-helix protein</fullName>
    </submittedName>
</protein>
<dbReference type="RefSeq" id="WP_109678342.1">
    <property type="nucleotide sequence ID" value="NZ_QGDT01000027.1"/>
</dbReference>
<dbReference type="Pfam" id="PF01381">
    <property type="entry name" value="HTH_3"/>
    <property type="match status" value="1"/>
</dbReference>
<evidence type="ECO:0000256" key="1">
    <source>
        <dbReference type="ARBA" id="ARBA00023125"/>
    </source>
</evidence>
<dbReference type="PANTHER" id="PTHR46558">
    <property type="entry name" value="TRACRIPTIONAL REGULATORY PROTEIN-RELATED-RELATED"/>
    <property type="match status" value="1"/>
</dbReference>
<dbReference type="EMBL" id="QGDT01000027">
    <property type="protein sequence ID" value="PWJ53085.1"/>
    <property type="molecule type" value="Genomic_DNA"/>
</dbReference>
<dbReference type="InterPro" id="IPR049639">
    <property type="entry name" value="RstR"/>
</dbReference>
<accession>A0A316A5X3</accession>
<feature type="domain" description="HTH cro/C1-type" evidence="2">
    <location>
        <begin position="8"/>
        <end position="62"/>
    </location>
</feature>
<gene>
    <name evidence="3" type="ORF">CLV98_1274</name>
</gene>
<organism evidence="3 4">
    <name type="scientific">Dyadobacter jejuensis</name>
    <dbReference type="NCBI Taxonomy" id="1082580"/>
    <lineage>
        <taxon>Bacteria</taxon>
        <taxon>Pseudomonadati</taxon>
        <taxon>Bacteroidota</taxon>
        <taxon>Cytophagia</taxon>
        <taxon>Cytophagales</taxon>
        <taxon>Spirosomataceae</taxon>
        <taxon>Dyadobacter</taxon>
    </lineage>
</organism>
<keyword evidence="1" id="KW-0238">DNA-binding</keyword>
<dbReference type="InterPro" id="IPR001387">
    <property type="entry name" value="Cro/C1-type_HTH"/>
</dbReference>
<dbReference type="NCBIfam" id="NF041951">
    <property type="entry name" value="phage_RstR"/>
    <property type="match status" value="1"/>
</dbReference>